<dbReference type="NCBIfam" id="NF038403">
    <property type="entry name" value="perm_prefix_1"/>
    <property type="match status" value="1"/>
</dbReference>
<evidence type="ECO:0000256" key="1">
    <source>
        <dbReference type="SAM" id="MobiDB-lite"/>
    </source>
</evidence>
<dbReference type="RefSeq" id="WP_306954159.1">
    <property type="nucleotide sequence ID" value="NZ_JAURUO010000007.1"/>
</dbReference>
<protein>
    <recommendedName>
        <fullName evidence="5">DUF4190 domain-containing protein</fullName>
    </recommendedName>
</protein>
<feature type="transmembrane region" description="Helical" evidence="2">
    <location>
        <begin position="92"/>
        <end position="118"/>
    </location>
</feature>
<keyword evidence="2" id="KW-1133">Transmembrane helix</keyword>
<dbReference type="Proteomes" id="UP001229209">
    <property type="component" value="Unassembled WGS sequence"/>
</dbReference>
<keyword evidence="4" id="KW-1185">Reference proteome</keyword>
<organism evidence="3 4">
    <name type="scientific">Alicyclobacillus tolerans</name>
    <dbReference type="NCBI Taxonomy" id="90970"/>
    <lineage>
        <taxon>Bacteria</taxon>
        <taxon>Bacillati</taxon>
        <taxon>Bacillota</taxon>
        <taxon>Bacilli</taxon>
        <taxon>Bacillales</taxon>
        <taxon>Alicyclobacillaceae</taxon>
        <taxon>Alicyclobacillus</taxon>
    </lineage>
</organism>
<evidence type="ECO:0000313" key="4">
    <source>
        <dbReference type="Proteomes" id="UP001229209"/>
    </source>
</evidence>
<feature type="region of interest" description="Disordered" evidence="1">
    <location>
        <begin position="66"/>
        <end position="85"/>
    </location>
</feature>
<evidence type="ECO:0008006" key="5">
    <source>
        <dbReference type="Google" id="ProtNLM"/>
    </source>
</evidence>
<dbReference type="EMBL" id="JAURUO010000007">
    <property type="protein sequence ID" value="MDP9728539.1"/>
    <property type="molecule type" value="Genomic_DNA"/>
</dbReference>
<dbReference type="InterPro" id="IPR047928">
    <property type="entry name" value="Perm_prefix_1"/>
</dbReference>
<gene>
    <name evidence="3" type="ORF">J2S04_001489</name>
</gene>
<proteinExistence type="predicted"/>
<accession>A0ABT9LWB5</accession>
<name>A0ABT9LWB5_9BACL</name>
<comment type="caution">
    <text evidence="3">The sequence shown here is derived from an EMBL/GenBank/DDBJ whole genome shotgun (WGS) entry which is preliminary data.</text>
</comment>
<evidence type="ECO:0000313" key="3">
    <source>
        <dbReference type="EMBL" id="MDP9728539.1"/>
    </source>
</evidence>
<evidence type="ECO:0000256" key="2">
    <source>
        <dbReference type="SAM" id="Phobius"/>
    </source>
</evidence>
<keyword evidence="2" id="KW-0812">Transmembrane</keyword>
<keyword evidence="2" id="KW-0472">Membrane</keyword>
<feature type="transmembrane region" description="Helical" evidence="2">
    <location>
        <begin position="138"/>
        <end position="161"/>
    </location>
</feature>
<sequence>MTTMREIDKYVDSIYSDLEGSPEVAELKEEMRNHLIEASKTLQQQGYSEKDSIRVAIERFGDEDSMRKGLNNLYHPPGDDSESPASARNNGFVALILSALSIVVPLLGLIFGVIGFLISRRNAKNRKATPGSVRMSSIALVISIVGIVIQLLEIIGTISFYSN</sequence>
<reference evidence="3 4" key="1">
    <citation type="submission" date="2023-07" db="EMBL/GenBank/DDBJ databases">
        <title>Genomic Encyclopedia of Type Strains, Phase IV (KMG-IV): sequencing the most valuable type-strain genomes for metagenomic binning, comparative biology and taxonomic classification.</title>
        <authorList>
            <person name="Goeker M."/>
        </authorList>
    </citation>
    <scope>NUCLEOTIDE SEQUENCE [LARGE SCALE GENOMIC DNA]</scope>
    <source>
        <strain evidence="3 4">DSM 25924</strain>
    </source>
</reference>